<dbReference type="FunFam" id="3.90.650.10:FF:000001">
    <property type="entry name" value="Phosphoribosylformylglycinamidine cyclo-ligase"/>
    <property type="match status" value="1"/>
</dbReference>
<dbReference type="CDD" id="cd02196">
    <property type="entry name" value="PurM"/>
    <property type="match status" value="1"/>
</dbReference>
<dbReference type="Gene3D" id="3.90.650.10">
    <property type="entry name" value="PurM-like C-terminal domain"/>
    <property type="match status" value="1"/>
</dbReference>
<dbReference type="NCBIfam" id="TIGR00878">
    <property type="entry name" value="purM"/>
    <property type="match status" value="1"/>
</dbReference>
<dbReference type="Pfam" id="PF00586">
    <property type="entry name" value="AIRS"/>
    <property type="match status" value="1"/>
</dbReference>
<evidence type="ECO:0000256" key="12">
    <source>
        <dbReference type="HAMAP-Rule" id="MF_00741"/>
    </source>
</evidence>
<keyword evidence="12" id="KW-0963">Cytoplasm</keyword>
<dbReference type="GO" id="GO:0004641">
    <property type="term" value="F:phosphoribosylformylglycinamidine cyclo-ligase activity"/>
    <property type="evidence" value="ECO:0007669"/>
    <property type="project" value="UniProtKB-UniRule"/>
</dbReference>
<evidence type="ECO:0000313" key="16">
    <source>
        <dbReference type="Proteomes" id="UP000326671"/>
    </source>
</evidence>
<evidence type="ECO:0000259" key="14">
    <source>
        <dbReference type="Pfam" id="PF02769"/>
    </source>
</evidence>
<evidence type="ECO:0000256" key="2">
    <source>
        <dbReference type="ARBA" id="ARBA00010280"/>
    </source>
</evidence>
<evidence type="ECO:0000256" key="1">
    <source>
        <dbReference type="ARBA" id="ARBA00004686"/>
    </source>
</evidence>
<dbReference type="PANTHER" id="PTHR10520:SF12">
    <property type="entry name" value="TRIFUNCTIONAL PURINE BIOSYNTHETIC PROTEIN ADENOSINE-3"/>
    <property type="match status" value="1"/>
</dbReference>
<dbReference type="InterPro" id="IPR036921">
    <property type="entry name" value="PurM-like_N_sf"/>
</dbReference>
<dbReference type="RefSeq" id="WP_150440143.1">
    <property type="nucleotide sequence ID" value="NZ_VYKL01000016.1"/>
</dbReference>
<comment type="caution">
    <text evidence="15">The sequence shown here is derived from an EMBL/GenBank/DDBJ whole genome shotgun (WGS) entry which is preliminary data.</text>
</comment>
<dbReference type="Proteomes" id="UP000326671">
    <property type="component" value="Unassembled WGS sequence"/>
</dbReference>
<dbReference type="SUPFAM" id="SSF55326">
    <property type="entry name" value="PurM N-terminal domain-like"/>
    <property type="match status" value="1"/>
</dbReference>
<organism evidence="15 16">
    <name type="scientific">Niallia endozanthoxylica</name>
    <dbReference type="NCBI Taxonomy" id="2036016"/>
    <lineage>
        <taxon>Bacteria</taxon>
        <taxon>Bacillati</taxon>
        <taxon>Bacillota</taxon>
        <taxon>Bacilli</taxon>
        <taxon>Bacillales</taxon>
        <taxon>Bacillaceae</taxon>
        <taxon>Niallia</taxon>
    </lineage>
</organism>
<keyword evidence="16" id="KW-1185">Reference proteome</keyword>
<gene>
    <name evidence="12" type="primary">purM</name>
    <name evidence="15" type="ORF">F4V44_11360</name>
</gene>
<comment type="pathway">
    <text evidence="1 12">Purine metabolism; IMP biosynthesis via de novo pathway; 5-amino-1-(5-phospho-D-ribosyl)imidazole from N(2)-formyl-N(1)-(5-phospho-D-ribosyl)glycinamide: step 2/2.</text>
</comment>
<dbReference type="Pfam" id="PF02769">
    <property type="entry name" value="AIRS_C"/>
    <property type="match status" value="1"/>
</dbReference>
<dbReference type="PANTHER" id="PTHR10520">
    <property type="entry name" value="TRIFUNCTIONAL PURINE BIOSYNTHETIC PROTEIN ADENOSINE-3-RELATED"/>
    <property type="match status" value="1"/>
</dbReference>
<sequence>MAKAYEQAGVNIEAGYEAVSRMKKHVQKTMRPGVLGGLGGFGGMFDLSTLNLKEPVLVSGTDGVGTKLMLAFMMDRHDTIGIDAVAMCVNDIVVQGAEPIYFLDYIACGKAEPAKIEAIVKGIADGCEQAGCALVGGETAEMPGMYSEEEYDLAGFAVGACEKSKIISGKEIKQGDILIGLASSGIHSNGYSLVRKLFLQQAGMDLNNHVEELGCTLGEELLRPTKIYVKPILAALEKFNLKGLAHITGGGFIENIPRMLPEDLGAELNEENWHVPPVFTLMESIGELDRKEMYNIFNMGTGMVIAVDEKDAADVVEFFNQAGEKAYPIGVVTNKPGIEMKLK</sequence>
<comment type="similarity">
    <text evidence="2 12">Belongs to the AIR synthase family.</text>
</comment>
<dbReference type="HAMAP" id="MF_00741">
    <property type="entry name" value="AIRS"/>
    <property type="match status" value="1"/>
</dbReference>
<dbReference type="OrthoDB" id="9802507at2"/>
<evidence type="ECO:0000256" key="11">
    <source>
        <dbReference type="ARBA" id="ARBA00049057"/>
    </source>
</evidence>
<dbReference type="InterPro" id="IPR036676">
    <property type="entry name" value="PurM-like_C_sf"/>
</dbReference>
<dbReference type="EC" id="6.3.3.1" evidence="3 12"/>
<comment type="subcellular location">
    <subcellularLocation>
        <location evidence="12">Cytoplasm</location>
    </subcellularLocation>
</comment>
<evidence type="ECO:0000313" key="15">
    <source>
        <dbReference type="EMBL" id="KAA9024353.1"/>
    </source>
</evidence>
<evidence type="ECO:0000256" key="10">
    <source>
        <dbReference type="ARBA" id="ARBA00033093"/>
    </source>
</evidence>
<dbReference type="InterPro" id="IPR016188">
    <property type="entry name" value="PurM-like_N"/>
</dbReference>
<dbReference type="GO" id="GO:0046084">
    <property type="term" value="P:adenine biosynthetic process"/>
    <property type="evidence" value="ECO:0007669"/>
    <property type="project" value="TreeGrafter"/>
</dbReference>
<dbReference type="GO" id="GO:0006189">
    <property type="term" value="P:'de novo' IMP biosynthetic process"/>
    <property type="evidence" value="ECO:0007669"/>
    <property type="project" value="UniProtKB-UniRule"/>
</dbReference>
<evidence type="ECO:0000259" key="13">
    <source>
        <dbReference type="Pfam" id="PF00586"/>
    </source>
</evidence>
<evidence type="ECO:0000256" key="4">
    <source>
        <dbReference type="ARBA" id="ARBA00020367"/>
    </source>
</evidence>
<dbReference type="GO" id="GO:0004637">
    <property type="term" value="F:phosphoribosylamine-glycine ligase activity"/>
    <property type="evidence" value="ECO:0007669"/>
    <property type="project" value="TreeGrafter"/>
</dbReference>
<evidence type="ECO:0000256" key="5">
    <source>
        <dbReference type="ARBA" id="ARBA00022598"/>
    </source>
</evidence>
<keyword evidence="5 12" id="KW-0436">Ligase</keyword>
<keyword evidence="12" id="KW-0658">Purine biosynthesis</keyword>
<name>A0A5J5HRM6_9BACI</name>
<dbReference type="UniPathway" id="UPA00074">
    <property type="reaction ID" value="UER00129"/>
</dbReference>
<protein>
    <recommendedName>
        <fullName evidence="4 12">Phosphoribosylformylglycinamidine cyclo-ligase</fullName>
        <ecNumber evidence="3 12">6.3.3.1</ecNumber>
    </recommendedName>
    <alternativeName>
        <fullName evidence="9 12">AIR synthase</fullName>
    </alternativeName>
    <alternativeName>
        <fullName evidence="10 12">AIRS</fullName>
    </alternativeName>
    <alternativeName>
        <fullName evidence="8 12">Phosphoribosyl-aminoimidazole synthetase</fullName>
    </alternativeName>
</protein>
<dbReference type="Gene3D" id="3.30.1330.10">
    <property type="entry name" value="PurM-like, N-terminal domain"/>
    <property type="match status" value="1"/>
</dbReference>
<evidence type="ECO:0000256" key="6">
    <source>
        <dbReference type="ARBA" id="ARBA00022741"/>
    </source>
</evidence>
<dbReference type="AlphaFoldDB" id="A0A5J5HRM6"/>
<feature type="domain" description="PurM-like N-terminal" evidence="13">
    <location>
        <begin position="55"/>
        <end position="160"/>
    </location>
</feature>
<dbReference type="GO" id="GO:0005524">
    <property type="term" value="F:ATP binding"/>
    <property type="evidence" value="ECO:0007669"/>
    <property type="project" value="UniProtKB-KW"/>
</dbReference>
<evidence type="ECO:0000256" key="3">
    <source>
        <dbReference type="ARBA" id="ARBA00013047"/>
    </source>
</evidence>
<accession>A0A5J5HRM6</accession>
<dbReference type="SUPFAM" id="SSF56042">
    <property type="entry name" value="PurM C-terminal domain-like"/>
    <property type="match status" value="1"/>
</dbReference>
<evidence type="ECO:0000256" key="8">
    <source>
        <dbReference type="ARBA" id="ARBA00031908"/>
    </source>
</evidence>
<keyword evidence="7 12" id="KW-0067">ATP-binding</keyword>
<reference evidence="15 16" key="1">
    <citation type="submission" date="2019-09" db="EMBL/GenBank/DDBJ databases">
        <title>Whole genome sequences of isolates from the Mars Exploration Rovers.</title>
        <authorList>
            <person name="Seuylemezian A."/>
            <person name="Vaishampayan P."/>
        </authorList>
    </citation>
    <scope>NUCLEOTIDE SEQUENCE [LARGE SCALE GENOMIC DNA]</scope>
    <source>
        <strain evidence="15 16">MER_TA_151</strain>
    </source>
</reference>
<comment type="catalytic activity">
    <reaction evidence="11 12">
        <text>2-formamido-N(1)-(5-O-phospho-beta-D-ribosyl)acetamidine + ATP = 5-amino-1-(5-phospho-beta-D-ribosyl)imidazole + ADP + phosphate + H(+)</text>
        <dbReference type="Rhea" id="RHEA:23032"/>
        <dbReference type="ChEBI" id="CHEBI:15378"/>
        <dbReference type="ChEBI" id="CHEBI:30616"/>
        <dbReference type="ChEBI" id="CHEBI:43474"/>
        <dbReference type="ChEBI" id="CHEBI:137981"/>
        <dbReference type="ChEBI" id="CHEBI:147287"/>
        <dbReference type="ChEBI" id="CHEBI:456216"/>
        <dbReference type="EC" id="6.3.3.1"/>
    </reaction>
</comment>
<feature type="domain" description="PurM-like C-terminal" evidence="14">
    <location>
        <begin position="173"/>
        <end position="342"/>
    </location>
</feature>
<dbReference type="EMBL" id="VYKL01000016">
    <property type="protein sequence ID" value="KAA9024353.1"/>
    <property type="molecule type" value="Genomic_DNA"/>
</dbReference>
<dbReference type="InterPro" id="IPR004733">
    <property type="entry name" value="PurM_cligase"/>
</dbReference>
<evidence type="ECO:0000256" key="9">
    <source>
        <dbReference type="ARBA" id="ARBA00032931"/>
    </source>
</evidence>
<dbReference type="GO" id="GO:0005829">
    <property type="term" value="C:cytosol"/>
    <property type="evidence" value="ECO:0007669"/>
    <property type="project" value="TreeGrafter"/>
</dbReference>
<proteinExistence type="inferred from homology"/>
<dbReference type="FunFam" id="3.30.1330.10:FF:000001">
    <property type="entry name" value="Phosphoribosylformylglycinamidine cyclo-ligase"/>
    <property type="match status" value="1"/>
</dbReference>
<dbReference type="InterPro" id="IPR010918">
    <property type="entry name" value="PurM-like_C_dom"/>
</dbReference>
<keyword evidence="6 12" id="KW-0547">Nucleotide-binding</keyword>
<evidence type="ECO:0000256" key="7">
    <source>
        <dbReference type="ARBA" id="ARBA00022840"/>
    </source>
</evidence>